<dbReference type="STRING" id="1817813.A2008_11635"/>
<evidence type="ECO:0008006" key="6">
    <source>
        <dbReference type="Google" id="ProtNLM"/>
    </source>
</evidence>
<dbReference type="InterPro" id="IPR005632">
    <property type="entry name" value="Chaperone_Skp"/>
</dbReference>
<dbReference type="GO" id="GO:0050821">
    <property type="term" value="P:protein stabilization"/>
    <property type="evidence" value="ECO:0007669"/>
    <property type="project" value="TreeGrafter"/>
</dbReference>
<keyword evidence="3" id="KW-0175">Coiled coil</keyword>
<gene>
    <name evidence="4" type="ORF">A2008_11635</name>
</gene>
<keyword evidence="2" id="KW-0732">Signal</keyword>
<dbReference type="EMBL" id="MGFH01000124">
    <property type="protein sequence ID" value="OGM05138.1"/>
    <property type="molecule type" value="Genomic_DNA"/>
</dbReference>
<evidence type="ECO:0000256" key="1">
    <source>
        <dbReference type="ARBA" id="ARBA00009091"/>
    </source>
</evidence>
<evidence type="ECO:0000313" key="5">
    <source>
        <dbReference type="Proteomes" id="UP000178735"/>
    </source>
</evidence>
<protein>
    <recommendedName>
        <fullName evidence="6">OmpH family outer membrane protein</fullName>
    </recommendedName>
</protein>
<proteinExistence type="inferred from homology"/>
<organism evidence="4 5">
    <name type="scientific">Candidatus Wallbacteria bacterium GWC2_49_35</name>
    <dbReference type="NCBI Taxonomy" id="1817813"/>
    <lineage>
        <taxon>Bacteria</taxon>
        <taxon>Candidatus Walliibacteriota</taxon>
    </lineage>
</organism>
<dbReference type="PANTHER" id="PTHR35089:SF1">
    <property type="entry name" value="CHAPERONE PROTEIN SKP"/>
    <property type="match status" value="1"/>
</dbReference>
<dbReference type="InterPro" id="IPR024930">
    <property type="entry name" value="Skp_dom_sf"/>
</dbReference>
<dbReference type="GO" id="GO:0005829">
    <property type="term" value="C:cytosol"/>
    <property type="evidence" value="ECO:0007669"/>
    <property type="project" value="TreeGrafter"/>
</dbReference>
<dbReference type="SUPFAM" id="SSF111384">
    <property type="entry name" value="OmpH-like"/>
    <property type="match status" value="1"/>
</dbReference>
<dbReference type="Pfam" id="PF03938">
    <property type="entry name" value="OmpH"/>
    <property type="match status" value="1"/>
</dbReference>
<dbReference type="SMART" id="SM00935">
    <property type="entry name" value="OmpH"/>
    <property type="match status" value="1"/>
</dbReference>
<feature type="coiled-coil region" evidence="3">
    <location>
        <begin position="20"/>
        <end position="120"/>
    </location>
</feature>
<sequence length="165" mass="18109">AFTFNAASAKPVEKIGVVNMQKILNDFKEAETVNDSLQKEKDALQDKLDSEQEKLKKKKDSIEQKVAKLTDAEKKKAAEGLNTDLVKLQDVFQQYSAQLREKQADAYKKLEDKILEAINAVAAEQAIDFVVEKGVVFVGGDDITGKVLDKLNAGAAKTPKKGKGK</sequence>
<evidence type="ECO:0000313" key="4">
    <source>
        <dbReference type="EMBL" id="OGM05138.1"/>
    </source>
</evidence>
<feature type="non-terminal residue" evidence="4">
    <location>
        <position position="1"/>
    </location>
</feature>
<comment type="caution">
    <text evidence="4">The sequence shown here is derived from an EMBL/GenBank/DDBJ whole genome shotgun (WGS) entry which is preliminary data.</text>
</comment>
<comment type="similarity">
    <text evidence="1">Belongs to the Skp family.</text>
</comment>
<dbReference type="Gene3D" id="3.30.910.20">
    <property type="entry name" value="Skp domain"/>
    <property type="match status" value="1"/>
</dbReference>
<evidence type="ECO:0000256" key="3">
    <source>
        <dbReference type="SAM" id="Coils"/>
    </source>
</evidence>
<dbReference type="PANTHER" id="PTHR35089">
    <property type="entry name" value="CHAPERONE PROTEIN SKP"/>
    <property type="match status" value="1"/>
</dbReference>
<dbReference type="GO" id="GO:0051082">
    <property type="term" value="F:unfolded protein binding"/>
    <property type="evidence" value="ECO:0007669"/>
    <property type="project" value="InterPro"/>
</dbReference>
<evidence type="ECO:0000256" key="2">
    <source>
        <dbReference type="ARBA" id="ARBA00022729"/>
    </source>
</evidence>
<name>A0A1F7WSJ3_9BACT</name>
<reference evidence="4 5" key="1">
    <citation type="journal article" date="2016" name="Nat. Commun.">
        <title>Thousands of microbial genomes shed light on interconnected biogeochemical processes in an aquifer system.</title>
        <authorList>
            <person name="Anantharaman K."/>
            <person name="Brown C.T."/>
            <person name="Hug L.A."/>
            <person name="Sharon I."/>
            <person name="Castelle C.J."/>
            <person name="Probst A.J."/>
            <person name="Thomas B.C."/>
            <person name="Singh A."/>
            <person name="Wilkins M.J."/>
            <person name="Karaoz U."/>
            <person name="Brodie E.L."/>
            <person name="Williams K.H."/>
            <person name="Hubbard S.S."/>
            <person name="Banfield J.F."/>
        </authorList>
    </citation>
    <scope>NUCLEOTIDE SEQUENCE [LARGE SCALE GENOMIC DNA]</scope>
</reference>
<dbReference type="AlphaFoldDB" id="A0A1F7WSJ3"/>
<accession>A0A1F7WSJ3</accession>
<dbReference type="Proteomes" id="UP000178735">
    <property type="component" value="Unassembled WGS sequence"/>
</dbReference>